<reference evidence="3" key="1">
    <citation type="journal article" date="2014" name="Int. J. Syst. Evol. Microbiol.">
        <title>Complete genome sequence of Corynebacterium casei LMG S-19264T (=DSM 44701T), isolated from a smear-ripened cheese.</title>
        <authorList>
            <consortium name="US DOE Joint Genome Institute (JGI-PGF)"/>
            <person name="Walter F."/>
            <person name="Albersmeier A."/>
            <person name="Kalinowski J."/>
            <person name="Ruckert C."/>
        </authorList>
    </citation>
    <scope>NUCLEOTIDE SEQUENCE</scope>
    <source>
        <strain evidence="3">CGMCC 1.6293</strain>
    </source>
</reference>
<evidence type="ECO:0000313" key="4">
    <source>
        <dbReference type="Proteomes" id="UP000649829"/>
    </source>
</evidence>
<dbReference type="Pfam" id="PF13400">
    <property type="entry name" value="Tad"/>
    <property type="match status" value="1"/>
</dbReference>
<accession>A0A917WA61</accession>
<dbReference type="EMBL" id="BMLF01000001">
    <property type="protein sequence ID" value="GGL84942.1"/>
    <property type="molecule type" value="Genomic_DNA"/>
</dbReference>
<evidence type="ECO:0000259" key="2">
    <source>
        <dbReference type="Pfam" id="PF25269"/>
    </source>
</evidence>
<keyword evidence="4" id="KW-1185">Reference proteome</keyword>
<dbReference type="RefSeq" id="WP_051630216.1">
    <property type="nucleotide sequence ID" value="NZ_BMLF01000001.1"/>
</dbReference>
<sequence length="432" mass="45917">MPPVRLKDFARTEDGAITILAVYLLAATLLASAFAVEFAYLQSARTQLQVAADSAAHAALYNRETMGPEEAKARAAAVALHDMPPAAYGAVLTAENVEFGVWDAAARSFVSDPTAVSAVRVRPSRTGAGGNPVKTYIFRLLDHGDWDIAAEAVFTTFQPPCLREGFVADGIVDIQSNNGFSNGFCVHSNTYVSLNSNNTFEPGTVVSMPDLSQLDLPKSGFETNEGLQIALRRGYYRLRVLNKIDAIHDDLLTGYGHYVPDYLRGVTVYLTGSKFTAEDFTPNRIHRISCSGTKVTIEQDSHLKNLGIITDCPVAFGQGVLLENVVVFNESTDAKSFTAPSGLSVGLDDGCAPGGGAQLITRGGVDVAADLRVYGGQIIALGDITFSANANGIQGASLISGQEISGTSNMDMGFCGTGMEGNYEAPYFRLAL</sequence>
<comment type="caution">
    <text evidence="3">The sequence shown here is derived from an EMBL/GenBank/DDBJ whole genome shotgun (WGS) entry which is preliminary data.</text>
</comment>
<organism evidence="3 4">
    <name type="scientific">Pseudooceanicola nanhaiensis</name>
    <dbReference type="NCBI Taxonomy" id="375761"/>
    <lineage>
        <taxon>Bacteria</taxon>
        <taxon>Pseudomonadati</taxon>
        <taxon>Pseudomonadota</taxon>
        <taxon>Alphaproteobacteria</taxon>
        <taxon>Rhodobacterales</taxon>
        <taxon>Paracoccaceae</taxon>
        <taxon>Pseudooceanicola</taxon>
    </lineage>
</organism>
<dbReference type="Proteomes" id="UP000649829">
    <property type="component" value="Unassembled WGS sequence"/>
</dbReference>
<dbReference type="Pfam" id="PF25269">
    <property type="entry name" value="DUF7867"/>
    <property type="match status" value="1"/>
</dbReference>
<feature type="domain" description="DUF7867" evidence="2">
    <location>
        <begin position="165"/>
        <end position="416"/>
    </location>
</feature>
<evidence type="ECO:0000259" key="1">
    <source>
        <dbReference type="Pfam" id="PF13400"/>
    </source>
</evidence>
<gene>
    <name evidence="3" type="ORF">GCM10011534_03500</name>
</gene>
<dbReference type="InterPro" id="IPR028087">
    <property type="entry name" value="Tad_N"/>
</dbReference>
<name>A0A917WA61_9RHOB</name>
<evidence type="ECO:0000313" key="3">
    <source>
        <dbReference type="EMBL" id="GGL84942.1"/>
    </source>
</evidence>
<reference evidence="3" key="2">
    <citation type="submission" date="2020-09" db="EMBL/GenBank/DDBJ databases">
        <authorList>
            <person name="Sun Q."/>
            <person name="Zhou Y."/>
        </authorList>
    </citation>
    <scope>NUCLEOTIDE SEQUENCE</scope>
    <source>
        <strain evidence="3">CGMCC 1.6293</strain>
    </source>
</reference>
<proteinExistence type="predicted"/>
<protein>
    <recommendedName>
        <fullName evidence="5">Flp pilus-assembly TadG-like N-terminal domain-containing protein</fullName>
    </recommendedName>
</protein>
<feature type="domain" description="Putative Flp pilus-assembly TadG-like N-terminal" evidence="1">
    <location>
        <begin position="15"/>
        <end position="59"/>
    </location>
</feature>
<dbReference type="InterPro" id="IPR057189">
    <property type="entry name" value="DUF7867"/>
</dbReference>
<dbReference type="AlphaFoldDB" id="A0A917WA61"/>
<evidence type="ECO:0008006" key="5">
    <source>
        <dbReference type="Google" id="ProtNLM"/>
    </source>
</evidence>